<dbReference type="EMBL" id="JADFTS010000007">
    <property type="protein sequence ID" value="KAF9599503.1"/>
    <property type="molecule type" value="Genomic_DNA"/>
</dbReference>
<dbReference type="Proteomes" id="UP000631114">
    <property type="component" value="Unassembled WGS sequence"/>
</dbReference>
<proteinExistence type="predicted"/>
<accession>A0A835HM97</accession>
<reference evidence="1 2" key="1">
    <citation type="submission" date="2020-10" db="EMBL/GenBank/DDBJ databases">
        <title>The Coptis chinensis genome and diversification of protoberbering-type alkaloids.</title>
        <authorList>
            <person name="Wang B."/>
            <person name="Shu S."/>
            <person name="Song C."/>
            <person name="Liu Y."/>
        </authorList>
    </citation>
    <scope>NUCLEOTIDE SEQUENCE [LARGE SCALE GENOMIC DNA]</scope>
    <source>
        <strain evidence="1">HL-2020</strain>
        <tissue evidence="1">Leaf</tissue>
    </source>
</reference>
<gene>
    <name evidence="1" type="ORF">IFM89_038688</name>
</gene>
<keyword evidence="2" id="KW-1185">Reference proteome</keyword>
<organism evidence="1 2">
    <name type="scientific">Coptis chinensis</name>
    <dbReference type="NCBI Taxonomy" id="261450"/>
    <lineage>
        <taxon>Eukaryota</taxon>
        <taxon>Viridiplantae</taxon>
        <taxon>Streptophyta</taxon>
        <taxon>Embryophyta</taxon>
        <taxon>Tracheophyta</taxon>
        <taxon>Spermatophyta</taxon>
        <taxon>Magnoliopsida</taxon>
        <taxon>Ranunculales</taxon>
        <taxon>Ranunculaceae</taxon>
        <taxon>Coptidoideae</taxon>
        <taxon>Coptis</taxon>
    </lineage>
</organism>
<protein>
    <recommendedName>
        <fullName evidence="3">8-amino-7-oxononanoate synthase</fullName>
    </recommendedName>
</protein>
<evidence type="ECO:0008006" key="3">
    <source>
        <dbReference type="Google" id="ProtNLM"/>
    </source>
</evidence>
<sequence>MKPPGSLQKLILFSGNDYLGLSSHPTVRRATTEHYNMGWVQRGSASDIHGAFTPFFQWSSGTTLSKFPPHDYNHGRVRLHGGADRVLHCK</sequence>
<dbReference type="OrthoDB" id="10263824at2759"/>
<dbReference type="AlphaFoldDB" id="A0A835HM97"/>
<evidence type="ECO:0000313" key="2">
    <source>
        <dbReference type="Proteomes" id="UP000631114"/>
    </source>
</evidence>
<name>A0A835HM97_9MAGN</name>
<evidence type="ECO:0000313" key="1">
    <source>
        <dbReference type="EMBL" id="KAF9599503.1"/>
    </source>
</evidence>
<comment type="caution">
    <text evidence="1">The sequence shown here is derived from an EMBL/GenBank/DDBJ whole genome shotgun (WGS) entry which is preliminary data.</text>
</comment>